<sequence length="594" mass="63725">MTDHKPDIAMAERHPENESINKPHGLDSEDVKGHDFTLEQSDLPKGYFRSLNFIGSIFCIGANLGAGTGAFALIAPILSFVDADIGPSPNLNWVALSYLLTSSIGLAFVGRLTDIFGRRWFFIGSGILATIGSIVCATAPTINALIAGECLLGLASAGQILYGAPISELVPMKHRFWAQGYAVTWTIPTSSMSAIVGYAFVYQTSVGWRGVFYFLIALNALITVAFFLFYRPPNFSMKHGGRSKVQYIKQFDYVGAFLFIAGMLFFIMGLSWGGSLHPWKSASVIATIVVGFLCLVAFALYETLVPMEEPFVPIHIFKDRAFVIATLMWSLGASVYYANAILWPSMVFTLFASDHGVMWAGWASCLANAGITLGELFVPLGTIFKKRHWQIRAAFFGGSVFVACMATCNQDTFSRAAVLMFFGSLLIGYNEIANSTVITLAVADQREIGTANGIASSLRNCISTICSTVYTTVLANRLASTIPAQVPSALIKAGLPSGSVAAFLAALSGAGKMSAVDGVTPAIEAIGVRAYKGASSDAFRTVFLTTLAFSGLGMVLSIFYPNVDPLLTNKVSVQIHSKGKEDVGAEVKRVDSQV</sequence>
<feature type="transmembrane region" description="Helical" evidence="7">
    <location>
        <begin position="146"/>
        <end position="164"/>
    </location>
</feature>
<dbReference type="InterPro" id="IPR053791">
    <property type="entry name" value="MFS_Tri12-like"/>
</dbReference>
<reference evidence="9" key="1">
    <citation type="journal article" date="2020" name="Stud. Mycol.">
        <title>101 Dothideomycetes genomes: a test case for predicting lifestyles and emergence of pathogens.</title>
        <authorList>
            <person name="Haridas S."/>
            <person name="Albert R."/>
            <person name="Binder M."/>
            <person name="Bloem J."/>
            <person name="Labutti K."/>
            <person name="Salamov A."/>
            <person name="Andreopoulos B."/>
            <person name="Baker S."/>
            <person name="Barry K."/>
            <person name="Bills G."/>
            <person name="Bluhm B."/>
            <person name="Cannon C."/>
            <person name="Castanera R."/>
            <person name="Culley D."/>
            <person name="Daum C."/>
            <person name="Ezra D."/>
            <person name="Gonzalez J."/>
            <person name="Henrissat B."/>
            <person name="Kuo A."/>
            <person name="Liang C."/>
            <person name="Lipzen A."/>
            <person name="Lutzoni F."/>
            <person name="Magnuson J."/>
            <person name="Mondo S."/>
            <person name="Nolan M."/>
            <person name="Ohm R."/>
            <person name="Pangilinan J."/>
            <person name="Park H.-J."/>
            <person name="Ramirez L."/>
            <person name="Alfaro M."/>
            <person name="Sun H."/>
            <person name="Tritt A."/>
            <person name="Yoshinaga Y."/>
            <person name="Zwiers L.-H."/>
            <person name="Turgeon B."/>
            <person name="Goodwin S."/>
            <person name="Spatafora J."/>
            <person name="Crous P."/>
            <person name="Grigoriev I."/>
        </authorList>
    </citation>
    <scope>NUCLEOTIDE SEQUENCE</scope>
    <source>
        <strain evidence="9">CBS 269.34</strain>
    </source>
</reference>
<evidence type="ECO:0000313" key="10">
    <source>
        <dbReference type="Proteomes" id="UP000799750"/>
    </source>
</evidence>
<dbReference type="Gene3D" id="1.20.1250.20">
    <property type="entry name" value="MFS general substrate transporter like domains"/>
    <property type="match status" value="2"/>
</dbReference>
<dbReference type="AlphaFoldDB" id="A0A6A6QJ25"/>
<evidence type="ECO:0000256" key="7">
    <source>
        <dbReference type="SAM" id="Phobius"/>
    </source>
</evidence>
<evidence type="ECO:0000256" key="1">
    <source>
        <dbReference type="ARBA" id="ARBA00004141"/>
    </source>
</evidence>
<evidence type="ECO:0000256" key="2">
    <source>
        <dbReference type="ARBA" id="ARBA00022448"/>
    </source>
</evidence>
<gene>
    <name evidence="9" type="ORF">BU16DRAFT_491696</name>
</gene>
<dbReference type="Pfam" id="PF06609">
    <property type="entry name" value="TRI12"/>
    <property type="match status" value="1"/>
</dbReference>
<feature type="region of interest" description="Disordered" evidence="6">
    <location>
        <begin position="1"/>
        <end position="27"/>
    </location>
</feature>
<keyword evidence="4 7" id="KW-1133">Transmembrane helix</keyword>
<comment type="subcellular location">
    <subcellularLocation>
        <location evidence="1">Membrane</location>
        <topology evidence="1">Multi-pass membrane protein</topology>
    </subcellularLocation>
</comment>
<feature type="transmembrane region" description="Helical" evidence="7">
    <location>
        <begin position="90"/>
        <end position="109"/>
    </location>
</feature>
<dbReference type="InterPro" id="IPR036259">
    <property type="entry name" value="MFS_trans_sf"/>
</dbReference>
<dbReference type="PROSITE" id="PS50850">
    <property type="entry name" value="MFS"/>
    <property type="match status" value="1"/>
</dbReference>
<evidence type="ECO:0000313" key="9">
    <source>
        <dbReference type="EMBL" id="KAF2492222.1"/>
    </source>
</evidence>
<keyword evidence="3 7" id="KW-0812">Transmembrane</keyword>
<feature type="transmembrane region" description="Helical" evidence="7">
    <location>
        <begin position="121"/>
        <end position="140"/>
    </location>
</feature>
<dbReference type="OrthoDB" id="4161376at2759"/>
<feature type="transmembrane region" description="Helical" evidence="7">
    <location>
        <begin position="53"/>
        <end position="78"/>
    </location>
</feature>
<feature type="transmembrane region" description="Helical" evidence="7">
    <location>
        <begin position="282"/>
        <end position="301"/>
    </location>
</feature>
<evidence type="ECO:0000256" key="4">
    <source>
        <dbReference type="ARBA" id="ARBA00022989"/>
    </source>
</evidence>
<dbReference type="GO" id="GO:0022857">
    <property type="term" value="F:transmembrane transporter activity"/>
    <property type="evidence" value="ECO:0007669"/>
    <property type="project" value="InterPro"/>
</dbReference>
<dbReference type="PANTHER" id="PTHR23501">
    <property type="entry name" value="MAJOR FACILITATOR SUPERFAMILY"/>
    <property type="match status" value="1"/>
</dbReference>
<feature type="transmembrane region" description="Helical" evidence="7">
    <location>
        <begin position="359"/>
        <end position="384"/>
    </location>
</feature>
<feature type="transmembrane region" description="Helical" evidence="7">
    <location>
        <begin position="212"/>
        <end position="230"/>
    </location>
</feature>
<dbReference type="SUPFAM" id="SSF103473">
    <property type="entry name" value="MFS general substrate transporter"/>
    <property type="match status" value="1"/>
</dbReference>
<dbReference type="Proteomes" id="UP000799750">
    <property type="component" value="Unassembled WGS sequence"/>
</dbReference>
<evidence type="ECO:0000256" key="3">
    <source>
        <dbReference type="ARBA" id="ARBA00022692"/>
    </source>
</evidence>
<feature type="transmembrane region" description="Helical" evidence="7">
    <location>
        <begin position="321"/>
        <end position="339"/>
    </location>
</feature>
<organism evidence="9 10">
    <name type="scientific">Lophium mytilinum</name>
    <dbReference type="NCBI Taxonomy" id="390894"/>
    <lineage>
        <taxon>Eukaryota</taxon>
        <taxon>Fungi</taxon>
        <taxon>Dikarya</taxon>
        <taxon>Ascomycota</taxon>
        <taxon>Pezizomycotina</taxon>
        <taxon>Dothideomycetes</taxon>
        <taxon>Pleosporomycetidae</taxon>
        <taxon>Mytilinidiales</taxon>
        <taxon>Mytilinidiaceae</taxon>
        <taxon>Lophium</taxon>
    </lineage>
</organism>
<dbReference type="GO" id="GO:0005886">
    <property type="term" value="C:plasma membrane"/>
    <property type="evidence" value="ECO:0007669"/>
    <property type="project" value="TreeGrafter"/>
</dbReference>
<proteinExistence type="predicted"/>
<keyword evidence="5 7" id="KW-0472">Membrane</keyword>
<dbReference type="PANTHER" id="PTHR23501:SF109">
    <property type="entry name" value="MAJOR FACILITATOR SUPERFAMILY (MFS) PROFILE DOMAIN-CONTAINING PROTEIN-RELATED"/>
    <property type="match status" value="1"/>
</dbReference>
<accession>A0A6A6QJ25</accession>
<evidence type="ECO:0000256" key="5">
    <source>
        <dbReference type="ARBA" id="ARBA00023136"/>
    </source>
</evidence>
<dbReference type="CDD" id="cd06179">
    <property type="entry name" value="MFS_TRI12_like"/>
    <property type="match status" value="1"/>
</dbReference>
<keyword evidence="10" id="KW-1185">Reference proteome</keyword>
<name>A0A6A6QJ25_9PEZI</name>
<evidence type="ECO:0000259" key="8">
    <source>
        <dbReference type="PROSITE" id="PS50850"/>
    </source>
</evidence>
<protein>
    <submittedName>
        <fullName evidence="9">MFS general substrate transporter</fullName>
    </submittedName>
</protein>
<feature type="transmembrane region" description="Helical" evidence="7">
    <location>
        <begin position="538"/>
        <end position="560"/>
    </location>
</feature>
<dbReference type="InterPro" id="IPR010573">
    <property type="entry name" value="MFS_Str1/Tri12-like"/>
</dbReference>
<feature type="domain" description="Major facilitator superfamily (MFS) profile" evidence="8">
    <location>
        <begin position="55"/>
        <end position="565"/>
    </location>
</feature>
<evidence type="ECO:0000256" key="6">
    <source>
        <dbReference type="SAM" id="MobiDB-lite"/>
    </source>
</evidence>
<dbReference type="EMBL" id="MU004194">
    <property type="protein sequence ID" value="KAF2492222.1"/>
    <property type="molecule type" value="Genomic_DNA"/>
</dbReference>
<feature type="transmembrane region" description="Helical" evidence="7">
    <location>
        <begin position="251"/>
        <end position="270"/>
    </location>
</feature>
<feature type="transmembrane region" description="Helical" evidence="7">
    <location>
        <begin position="176"/>
        <end position="200"/>
    </location>
</feature>
<keyword evidence="2" id="KW-0813">Transport</keyword>
<dbReference type="InterPro" id="IPR020846">
    <property type="entry name" value="MFS_dom"/>
</dbReference>